<reference evidence="9 10" key="1">
    <citation type="journal article" date="2016" name="Nat. Commun.">
        <title>Thousands of microbial genomes shed light on interconnected biogeochemical processes in an aquifer system.</title>
        <authorList>
            <person name="Anantharaman K."/>
            <person name="Brown C.T."/>
            <person name="Hug L.A."/>
            <person name="Sharon I."/>
            <person name="Castelle C.J."/>
            <person name="Probst A.J."/>
            <person name="Thomas B.C."/>
            <person name="Singh A."/>
            <person name="Wilkins M.J."/>
            <person name="Karaoz U."/>
            <person name="Brodie E.L."/>
            <person name="Williams K.H."/>
            <person name="Hubbard S.S."/>
            <person name="Banfield J.F."/>
        </authorList>
    </citation>
    <scope>NUCLEOTIDE SEQUENCE [LARGE SCALE GENOMIC DNA]</scope>
</reference>
<evidence type="ECO:0000256" key="3">
    <source>
        <dbReference type="ARBA" id="ARBA00022679"/>
    </source>
</evidence>
<dbReference type="FunFam" id="3.40.640.10:FF:000090">
    <property type="entry name" value="Pyridoxal phosphate-dependent aminotransferase"/>
    <property type="match status" value="1"/>
</dbReference>
<gene>
    <name evidence="9" type="ORF">A3D78_01120</name>
</gene>
<dbReference type="AlphaFoldDB" id="A0A1F6A0Y8"/>
<organism evidence="9 10">
    <name type="scientific">Candidatus Gottesmanbacteria bacterium RIFCSPHIGHO2_02_FULL_39_14</name>
    <dbReference type="NCBI Taxonomy" id="1798383"/>
    <lineage>
        <taxon>Bacteria</taxon>
        <taxon>Candidatus Gottesmaniibacteriota</taxon>
    </lineage>
</organism>
<dbReference type="Gene3D" id="3.40.640.10">
    <property type="entry name" value="Type I PLP-dependent aspartate aminotransferase-like (Major domain)"/>
    <property type="match status" value="1"/>
</dbReference>
<dbReference type="InterPro" id="IPR015422">
    <property type="entry name" value="PyrdxlP-dep_Trfase_small"/>
</dbReference>
<dbReference type="InterPro" id="IPR015424">
    <property type="entry name" value="PyrdxlP-dep_Trfase"/>
</dbReference>
<dbReference type="InterPro" id="IPR015421">
    <property type="entry name" value="PyrdxlP-dep_Trfase_major"/>
</dbReference>
<dbReference type="Gene3D" id="3.90.1150.10">
    <property type="entry name" value="Aspartate Aminotransferase, domain 1"/>
    <property type="match status" value="1"/>
</dbReference>
<evidence type="ECO:0000256" key="8">
    <source>
        <dbReference type="RuleBase" id="RU004508"/>
    </source>
</evidence>
<dbReference type="PANTHER" id="PTHR30244">
    <property type="entry name" value="TRANSAMINASE"/>
    <property type="match status" value="1"/>
</dbReference>
<dbReference type="STRING" id="1798383.A3D78_01120"/>
<dbReference type="EMBL" id="MFJM01000023">
    <property type="protein sequence ID" value="OGG18092.1"/>
    <property type="molecule type" value="Genomic_DNA"/>
</dbReference>
<proteinExistence type="inferred from homology"/>
<dbReference type="Proteomes" id="UP000176253">
    <property type="component" value="Unassembled WGS sequence"/>
</dbReference>
<accession>A0A1F6A0Y8</accession>
<evidence type="ECO:0000256" key="6">
    <source>
        <dbReference type="PIRSR" id="PIRSR000390-1"/>
    </source>
</evidence>
<evidence type="ECO:0000256" key="5">
    <source>
        <dbReference type="ARBA" id="ARBA00037999"/>
    </source>
</evidence>
<sequence length="371" mass="41965">MKKFIPIAYPDLTGNENIYLNRVLKSSWISSQGEYLIKFEQKFAEFIGCRYAVTTSNGTAALHLALTALGIGKGDEVIVPDLTFIASVNAITYCGARPVLCDVNRQSWQLDPKEIIKRINSRTKAIMAVHLYGIPANLDQIMDIANKYNLQVIEDAAEAHGALVKIKSLWKKVGSVGHVGCFSFYGNKIITTGEGGMVTTDAKQLAMRMRVLRDHGQKPGRRYYHPLIGFNYRLTNLQAAIGLAQLEKIHFFLKFKSRLASLYNRYLENTPGIIIPKTDYEAKPVCWLYSVIIDDPYPLTRDEVMEKLKNKGIETRPFFFPVNLLPPYKSSQKFPNSNYLFQHGLNLPSGYNLTPGEITFICQQIRDEIKN</sequence>
<evidence type="ECO:0000256" key="7">
    <source>
        <dbReference type="PIRSR" id="PIRSR000390-2"/>
    </source>
</evidence>
<evidence type="ECO:0000256" key="1">
    <source>
        <dbReference type="ARBA" id="ARBA00001933"/>
    </source>
</evidence>
<dbReference type="GO" id="GO:0000271">
    <property type="term" value="P:polysaccharide biosynthetic process"/>
    <property type="evidence" value="ECO:0007669"/>
    <property type="project" value="TreeGrafter"/>
</dbReference>
<dbReference type="PANTHER" id="PTHR30244:SF34">
    <property type="entry name" value="DTDP-4-AMINO-4,6-DIDEOXYGALACTOSE TRANSAMINASE"/>
    <property type="match status" value="1"/>
</dbReference>
<keyword evidence="4 7" id="KW-0663">Pyridoxal phosphate</keyword>
<name>A0A1F6A0Y8_9BACT</name>
<dbReference type="CDD" id="cd00616">
    <property type="entry name" value="AHBA_syn"/>
    <property type="match status" value="1"/>
</dbReference>
<keyword evidence="3 9" id="KW-0808">Transferase</keyword>
<dbReference type="InterPro" id="IPR000653">
    <property type="entry name" value="DegT/StrS_aminotransferase"/>
</dbReference>
<evidence type="ECO:0000313" key="9">
    <source>
        <dbReference type="EMBL" id="OGG18092.1"/>
    </source>
</evidence>
<evidence type="ECO:0000256" key="2">
    <source>
        <dbReference type="ARBA" id="ARBA00022576"/>
    </source>
</evidence>
<dbReference type="Pfam" id="PF01041">
    <property type="entry name" value="DegT_DnrJ_EryC1"/>
    <property type="match status" value="1"/>
</dbReference>
<feature type="modified residue" description="N6-(pyridoxal phosphate)lysine" evidence="7">
    <location>
        <position position="188"/>
    </location>
</feature>
<dbReference type="GO" id="GO:0030170">
    <property type="term" value="F:pyridoxal phosphate binding"/>
    <property type="evidence" value="ECO:0007669"/>
    <property type="project" value="TreeGrafter"/>
</dbReference>
<comment type="cofactor">
    <cofactor evidence="1">
        <name>pyridoxal 5'-phosphate</name>
        <dbReference type="ChEBI" id="CHEBI:597326"/>
    </cofactor>
</comment>
<evidence type="ECO:0000313" key="10">
    <source>
        <dbReference type="Proteomes" id="UP000176253"/>
    </source>
</evidence>
<keyword evidence="2 9" id="KW-0032">Aminotransferase</keyword>
<feature type="active site" description="Proton acceptor" evidence="6">
    <location>
        <position position="188"/>
    </location>
</feature>
<dbReference type="PIRSF" id="PIRSF000390">
    <property type="entry name" value="PLP_StrS"/>
    <property type="match status" value="1"/>
</dbReference>
<dbReference type="GO" id="GO:0008483">
    <property type="term" value="F:transaminase activity"/>
    <property type="evidence" value="ECO:0007669"/>
    <property type="project" value="UniProtKB-KW"/>
</dbReference>
<dbReference type="SUPFAM" id="SSF53383">
    <property type="entry name" value="PLP-dependent transferases"/>
    <property type="match status" value="1"/>
</dbReference>
<protein>
    <submittedName>
        <fullName evidence="9">Aminotransferase DegT</fullName>
    </submittedName>
</protein>
<comment type="similarity">
    <text evidence="5 8">Belongs to the DegT/DnrJ/EryC1 family.</text>
</comment>
<evidence type="ECO:0000256" key="4">
    <source>
        <dbReference type="ARBA" id="ARBA00022898"/>
    </source>
</evidence>
<comment type="caution">
    <text evidence="9">The sequence shown here is derived from an EMBL/GenBank/DDBJ whole genome shotgun (WGS) entry which is preliminary data.</text>
</comment>